<dbReference type="EMBL" id="BGPR01001169">
    <property type="protein sequence ID" value="GBM47194.1"/>
    <property type="molecule type" value="Genomic_DNA"/>
</dbReference>
<evidence type="ECO:0000313" key="1">
    <source>
        <dbReference type="EMBL" id="GBM47194.1"/>
    </source>
</evidence>
<dbReference type="OrthoDB" id="272985at2759"/>
<accession>A0A4Y2G5L3</accession>
<protein>
    <submittedName>
        <fullName evidence="1">Uncharacterized protein</fullName>
    </submittedName>
</protein>
<organism evidence="1 2">
    <name type="scientific">Araneus ventricosus</name>
    <name type="common">Orbweaver spider</name>
    <name type="synonym">Epeira ventricosa</name>
    <dbReference type="NCBI Taxonomy" id="182803"/>
    <lineage>
        <taxon>Eukaryota</taxon>
        <taxon>Metazoa</taxon>
        <taxon>Ecdysozoa</taxon>
        <taxon>Arthropoda</taxon>
        <taxon>Chelicerata</taxon>
        <taxon>Arachnida</taxon>
        <taxon>Araneae</taxon>
        <taxon>Araneomorphae</taxon>
        <taxon>Entelegynae</taxon>
        <taxon>Araneoidea</taxon>
        <taxon>Araneidae</taxon>
        <taxon>Araneus</taxon>
    </lineage>
</organism>
<dbReference type="Proteomes" id="UP000499080">
    <property type="component" value="Unassembled WGS sequence"/>
</dbReference>
<keyword evidence="2" id="KW-1185">Reference proteome</keyword>
<proteinExistence type="predicted"/>
<name>A0A4Y2G5L3_ARAVE</name>
<reference evidence="1 2" key="1">
    <citation type="journal article" date="2019" name="Sci. Rep.">
        <title>Orb-weaving spider Araneus ventricosus genome elucidates the spidroin gene catalogue.</title>
        <authorList>
            <person name="Kono N."/>
            <person name="Nakamura H."/>
            <person name="Ohtoshi R."/>
            <person name="Moran D.A.P."/>
            <person name="Shinohara A."/>
            <person name="Yoshida Y."/>
            <person name="Fujiwara M."/>
            <person name="Mori M."/>
            <person name="Tomita M."/>
            <person name="Arakawa K."/>
        </authorList>
    </citation>
    <scope>NUCLEOTIDE SEQUENCE [LARGE SCALE GENOMIC DNA]</scope>
</reference>
<gene>
    <name evidence="1" type="ORF">AVEN_271257_1</name>
</gene>
<evidence type="ECO:0000313" key="2">
    <source>
        <dbReference type="Proteomes" id="UP000499080"/>
    </source>
</evidence>
<comment type="caution">
    <text evidence="1">The sequence shown here is derived from an EMBL/GenBank/DDBJ whole genome shotgun (WGS) entry which is preliminary data.</text>
</comment>
<dbReference type="AlphaFoldDB" id="A0A4Y2G5L3"/>
<sequence>MRRVRVLGDISSENFEKELLSLGEGKFPPKFASDLISISFDFCVSVPSLNELIRHVFPDISNKYKDCHWLCERVILAPGNENVNKINENIPKKLPGNSITYKSVDAEMDKEQAVYY</sequence>